<sequence length="399" mass="43823">MRNESLTRNNKVGPTVGVVGGGQLAQMLAKAARERGIDLIVQTGLRSDPAVQYAKGLVLSDTSDINGTKELASKCSCLTFENEWIDVTSLSSLANDSSLFQPSLNSIKPLVDKLSQRKLLNDLNIPGPEWLPLACIKKKDLELPDGWAYPVMAKAGKGGYDGKGTRVINDANELKELFFSVDVSNWFLEKWISYQKELAIVVSRDTCGRINSYPLTETFQHKQVCDWVVAPANVSHSVLVTAYNVGASLLRELNYVGVLAIEFFYGDEGLLVNEIAPRTHNSAHFTIDACSSSQFDQQICIAAGLPAPPVKLVVPGAIMINLLGLRGKANSLDERLEKLKQINGAKLHWYSKDKVLPGRKLGHLTVPLLDLDPTSRINKATSILKKVRAIWPFFVPDIN</sequence>
<feature type="binding site" evidence="5">
    <location>
        <position position="154"/>
    </location>
    <ligand>
        <name>ATP</name>
        <dbReference type="ChEBI" id="CHEBI:30616"/>
    </ligand>
</feature>
<dbReference type="STRING" id="93059.P9211_07981"/>
<organism evidence="8 9">
    <name type="scientific">Prochlorococcus marinus (strain MIT 9211)</name>
    <dbReference type="NCBI Taxonomy" id="93059"/>
    <lineage>
        <taxon>Bacteria</taxon>
        <taxon>Bacillati</taxon>
        <taxon>Cyanobacteriota</taxon>
        <taxon>Cyanophyceae</taxon>
        <taxon>Synechococcales</taxon>
        <taxon>Prochlorococcaceae</taxon>
        <taxon>Prochlorococcus</taxon>
    </lineage>
</organism>
<evidence type="ECO:0000256" key="1">
    <source>
        <dbReference type="ARBA" id="ARBA00022598"/>
    </source>
</evidence>
<dbReference type="Pfam" id="PF17769">
    <property type="entry name" value="PurK_C"/>
    <property type="match status" value="1"/>
</dbReference>
<comment type="caution">
    <text evidence="5">Lacks conserved residue(s) required for the propagation of feature annotation.</text>
</comment>
<dbReference type="GO" id="GO:0046872">
    <property type="term" value="F:metal ion binding"/>
    <property type="evidence" value="ECO:0007669"/>
    <property type="project" value="InterPro"/>
</dbReference>
<dbReference type="eggNOG" id="COG0026">
    <property type="taxonomic scope" value="Bacteria"/>
</dbReference>
<dbReference type="PANTHER" id="PTHR11609:SF5">
    <property type="entry name" value="PHOSPHORIBOSYLAMINOIMIDAZOLE CARBOXYLASE"/>
    <property type="match status" value="1"/>
</dbReference>
<dbReference type="EC" id="6.3.4.18" evidence="5 6"/>
<comment type="pathway">
    <text evidence="5 6">Purine metabolism; IMP biosynthesis via de novo pathway; 5-amino-1-(5-phospho-D-ribosyl)imidazole-4-carboxylate from 5-amino-1-(5-phospho-D-ribosyl)imidazole (N5-CAIR route): step 1/2.</text>
</comment>
<comment type="function">
    <text evidence="6">Catalyzes the ATP-dependent conversion of 5-aminoimidazole ribonucleotide (AIR) and HCO(3)- to N5-carboxyaminoimidazole ribonucleotide (N5-CAIR).</text>
</comment>
<keyword evidence="1 5" id="KW-0436">Ligase</keyword>
<feature type="binding site" evidence="5">
    <location>
        <position position="197"/>
    </location>
    <ligand>
        <name>ATP</name>
        <dbReference type="ChEBI" id="CHEBI:30616"/>
    </ligand>
</feature>
<dbReference type="AlphaFoldDB" id="A9BA67"/>
<feature type="domain" description="ATP-grasp" evidence="7">
    <location>
        <begin position="117"/>
        <end position="303"/>
    </location>
</feature>
<evidence type="ECO:0000256" key="5">
    <source>
        <dbReference type="HAMAP-Rule" id="MF_01928"/>
    </source>
</evidence>
<evidence type="ECO:0000313" key="9">
    <source>
        <dbReference type="Proteomes" id="UP000000788"/>
    </source>
</evidence>
<dbReference type="InterPro" id="IPR040686">
    <property type="entry name" value="PurK_C"/>
</dbReference>
<keyword evidence="9" id="KW-1185">Reference proteome</keyword>
<feature type="binding site" evidence="5">
    <location>
        <begin position="189"/>
        <end position="192"/>
    </location>
    <ligand>
        <name>ATP</name>
        <dbReference type="ChEBI" id="CHEBI:30616"/>
    </ligand>
</feature>
<dbReference type="GO" id="GO:0034028">
    <property type="term" value="F:5-(carboxyamino)imidazole ribonucleotide synthase activity"/>
    <property type="evidence" value="ECO:0007669"/>
    <property type="project" value="UniProtKB-UniRule"/>
</dbReference>
<dbReference type="Pfam" id="PF02222">
    <property type="entry name" value="ATP-grasp"/>
    <property type="match status" value="1"/>
</dbReference>
<dbReference type="InterPro" id="IPR013815">
    <property type="entry name" value="ATP_grasp_subdomain_1"/>
</dbReference>
<dbReference type="InterPro" id="IPR011761">
    <property type="entry name" value="ATP-grasp"/>
</dbReference>
<dbReference type="InterPro" id="IPR016185">
    <property type="entry name" value="PreATP-grasp_dom_sf"/>
</dbReference>
<evidence type="ECO:0000256" key="2">
    <source>
        <dbReference type="ARBA" id="ARBA00022741"/>
    </source>
</evidence>
<comment type="subunit">
    <text evidence="5 6">Homodimer.</text>
</comment>
<evidence type="ECO:0000256" key="3">
    <source>
        <dbReference type="ARBA" id="ARBA00022755"/>
    </source>
</evidence>
<dbReference type="GO" id="GO:0005829">
    <property type="term" value="C:cytosol"/>
    <property type="evidence" value="ECO:0007669"/>
    <property type="project" value="TreeGrafter"/>
</dbReference>
<proteinExistence type="inferred from homology"/>
<dbReference type="InterPro" id="IPR005875">
    <property type="entry name" value="PurK"/>
</dbReference>
<comment type="catalytic activity">
    <reaction evidence="5 6">
        <text>5-amino-1-(5-phospho-beta-D-ribosyl)imidazole + hydrogencarbonate + ATP = 5-carboxyamino-1-(5-phospho-D-ribosyl)imidazole + ADP + phosphate + 2 H(+)</text>
        <dbReference type="Rhea" id="RHEA:19317"/>
        <dbReference type="ChEBI" id="CHEBI:15378"/>
        <dbReference type="ChEBI" id="CHEBI:17544"/>
        <dbReference type="ChEBI" id="CHEBI:30616"/>
        <dbReference type="ChEBI" id="CHEBI:43474"/>
        <dbReference type="ChEBI" id="CHEBI:58730"/>
        <dbReference type="ChEBI" id="CHEBI:137981"/>
        <dbReference type="ChEBI" id="CHEBI:456216"/>
        <dbReference type="EC" id="6.3.4.18"/>
    </reaction>
</comment>
<keyword evidence="2 5" id="KW-0547">Nucleotide-binding</keyword>
<evidence type="ECO:0000256" key="6">
    <source>
        <dbReference type="RuleBase" id="RU361200"/>
    </source>
</evidence>
<dbReference type="Gene3D" id="3.40.50.20">
    <property type="match status" value="1"/>
</dbReference>
<feature type="binding site" evidence="5">
    <location>
        <position position="113"/>
    </location>
    <ligand>
        <name>ATP</name>
        <dbReference type="ChEBI" id="CHEBI:30616"/>
    </ligand>
</feature>
<evidence type="ECO:0000256" key="4">
    <source>
        <dbReference type="ARBA" id="ARBA00022840"/>
    </source>
</evidence>
<dbReference type="NCBIfam" id="NF004679">
    <property type="entry name" value="PRK06019.1-5"/>
    <property type="match status" value="1"/>
</dbReference>
<dbReference type="GO" id="GO:0006189">
    <property type="term" value="P:'de novo' IMP biosynthetic process"/>
    <property type="evidence" value="ECO:0007669"/>
    <property type="project" value="UniProtKB-UniRule"/>
</dbReference>
<dbReference type="InterPro" id="IPR003135">
    <property type="entry name" value="ATP-grasp_carboxylate-amine"/>
</dbReference>
<dbReference type="InterPro" id="IPR054350">
    <property type="entry name" value="PurT/PurK_preATP-grasp"/>
</dbReference>
<dbReference type="KEGG" id="pmj:P9211_07981"/>
<gene>
    <name evidence="5 6 8" type="primary">purK</name>
    <name evidence="8" type="ordered locus">P9211_07981</name>
</gene>
<accession>A9BA67</accession>
<dbReference type="Gene3D" id="3.30.470.20">
    <property type="entry name" value="ATP-grasp fold, B domain"/>
    <property type="match status" value="1"/>
</dbReference>
<dbReference type="GO" id="GO:0005524">
    <property type="term" value="F:ATP binding"/>
    <property type="evidence" value="ECO:0007669"/>
    <property type="project" value="UniProtKB-UniRule"/>
</dbReference>
<dbReference type="PROSITE" id="PS50975">
    <property type="entry name" value="ATP_GRASP"/>
    <property type="match status" value="1"/>
</dbReference>
<protein>
    <recommendedName>
        <fullName evidence="5 6">N5-carboxyaminoimidazole ribonucleotide synthase</fullName>
        <shortName evidence="5 6">N5-CAIR synthase</shortName>
        <ecNumber evidence="5 6">6.3.4.18</ecNumber>
    </recommendedName>
    <alternativeName>
        <fullName evidence="5 6">5-(carboxyamino)imidazole ribonucleotide synthetase</fullName>
    </alternativeName>
</protein>
<dbReference type="SUPFAM" id="SSF52440">
    <property type="entry name" value="PreATP-grasp domain"/>
    <property type="match status" value="1"/>
</dbReference>
<dbReference type="HOGENOM" id="CLU_011534_0_2_3"/>
<dbReference type="HAMAP" id="MF_01928">
    <property type="entry name" value="PurK"/>
    <property type="match status" value="1"/>
</dbReference>
<comment type="function">
    <text evidence="5">Catalyzes the ATP-dependent conversion of 5-aminoimidazole ribonucleotide (AIR) and HCO(3)(-) to N5-carboxyaminoimidazole ribonucleotide (N5-CAIR).</text>
</comment>
<dbReference type="PANTHER" id="PTHR11609">
    <property type="entry name" value="PURINE BIOSYNTHESIS PROTEIN 6/7, PUR6/7"/>
    <property type="match status" value="1"/>
</dbReference>
<dbReference type="SUPFAM" id="SSF56059">
    <property type="entry name" value="Glutathione synthetase ATP-binding domain-like"/>
    <property type="match status" value="1"/>
</dbReference>
<dbReference type="EMBL" id="CP000878">
    <property type="protein sequence ID" value="ABX08729.1"/>
    <property type="molecule type" value="Genomic_DNA"/>
</dbReference>
<dbReference type="SUPFAM" id="SSF51246">
    <property type="entry name" value="Rudiment single hybrid motif"/>
    <property type="match status" value="1"/>
</dbReference>
<dbReference type="NCBIfam" id="TIGR01161">
    <property type="entry name" value="purK"/>
    <property type="match status" value="1"/>
</dbReference>
<dbReference type="InterPro" id="IPR011054">
    <property type="entry name" value="Rudment_hybrid_motif"/>
</dbReference>
<keyword evidence="4 5" id="KW-0067">ATP-binding</keyword>
<dbReference type="Gene3D" id="3.30.1490.20">
    <property type="entry name" value="ATP-grasp fold, A domain"/>
    <property type="match status" value="1"/>
</dbReference>
<keyword evidence="8" id="KW-0456">Lyase</keyword>
<evidence type="ECO:0000313" key="8">
    <source>
        <dbReference type="EMBL" id="ABX08729.1"/>
    </source>
</evidence>
<dbReference type="OrthoDB" id="9804625at2"/>
<dbReference type="GO" id="GO:0004638">
    <property type="term" value="F:phosphoribosylaminoimidazole carboxylase activity"/>
    <property type="evidence" value="ECO:0007669"/>
    <property type="project" value="InterPro"/>
</dbReference>
<reference evidence="8 9" key="1">
    <citation type="journal article" date="2007" name="PLoS Genet.">
        <title>Patterns and implications of gene gain and loss in the evolution of Prochlorococcus.</title>
        <authorList>
            <person name="Kettler G.C."/>
            <person name="Martiny A.C."/>
            <person name="Huang K."/>
            <person name="Zucker J."/>
            <person name="Coleman M.L."/>
            <person name="Rodrigue S."/>
            <person name="Chen F."/>
            <person name="Lapidus A."/>
            <person name="Ferriera S."/>
            <person name="Johnson J."/>
            <person name="Steglich C."/>
            <person name="Church G.M."/>
            <person name="Richardson P."/>
            <person name="Chisholm S.W."/>
        </authorList>
    </citation>
    <scope>NUCLEOTIDE SEQUENCE [LARGE SCALE GENOMIC DNA]</scope>
    <source>
        <strain evidence="9">MIT 9211</strain>
    </source>
</reference>
<dbReference type="Proteomes" id="UP000000788">
    <property type="component" value="Chromosome"/>
</dbReference>
<dbReference type="RefSeq" id="WP_012195351.1">
    <property type="nucleotide sequence ID" value="NC_009976.1"/>
</dbReference>
<comment type="similarity">
    <text evidence="5 6">Belongs to the PurK/PurT family.</text>
</comment>
<dbReference type="UniPathway" id="UPA00074">
    <property type="reaction ID" value="UER00942"/>
</dbReference>
<name>A9BA67_PROM4</name>
<feature type="binding site" evidence="5">
    <location>
        <begin position="273"/>
        <end position="274"/>
    </location>
    <ligand>
        <name>ATP</name>
        <dbReference type="ChEBI" id="CHEBI:30616"/>
    </ligand>
</feature>
<keyword evidence="3 5" id="KW-0658">Purine biosynthesis</keyword>
<dbReference type="Pfam" id="PF22660">
    <property type="entry name" value="RS_preATP-grasp-like"/>
    <property type="match status" value="1"/>
</dbReference>
<evidence type="ECO:0000259" key="7">
    <source>
        <dbReference type="PROSITE" id="PS50975"/>
    </source>
</evidence>